<protein>
    <submittedName>
        <fullName evidence="1">DUF3795 domain-containing protein</fullName>
    </submittedName>
</protein>
<dbReference type="Proteomes" id="UP000659630">
    <property type="component" value="Unassembled WGS sequence"/>
</dbReference>
<reference evidence="1" key="1">
    <citation type="submission" date="2020-08" db="EMBL/GenBank/DDBJ databases">
        <title>Genome public.</title>
        <authorList>
            <person name="Liu C."/>
            <person name="Sun Q."/>
        </authorList>
    </citation>
    <scope>NUCLEOTIDE SEQUENCE</scope>
    <source>
        <strain evidence="1">BX8</strain>
    </source>
</reference>
<dbReference type="AlphaFoldDB" id="A0A923I607"/>
<name>A0A923I607_9FIRM</name>
<accession>A0A923I607</accession>
<keyword evidence="2" id="KW-1185">Reference proteome</keyword>
<proteinExistence type="predicted"/>
<evidence type="ECO:0000313" key="2">
    <source>
        <dbReference type="Proteomes" id="UP000659630"/>
    </source>
</evidence>
<dbReference type="InterPro" id="IPR024227">
    <property type="entry name" value="DUF3795"/>
</dbReference>
<organism evidence="1 2">
    <name type="scientific">Anaerofilum hominis</name>
    <dbReference type="NCBI Taxonomy" id="2763016"/>
    <lineage>
        <taxon>Bacteria</taxon>
        <taxon>Bacillati</taxon>
        <taxon>Bacillota</taxon>
        <taxon>Clostridia</taxon>
        <taxon>Eubacteriales</taxon>
        <taxon>Oscillospiraceae</taxon>
        <taxon>Anaerofilum</taxon>
    </lineage>
</organism>
<evidence type="ECO:0000313" key="1">
    <source>
        <dbReference type="EMBL" id="MBC5580951.1"/>
    </source>
</evidence>
<sequence>MKMPRETIDTAMFAPCGMNCKVCYRHCSTKKPCAGCRNSDAGKPEHCRKCKIKDCVREKALSHCFECPGYPCRRIKNLEKSYNQRYQASLMENSRFVQTQGLKRFMEQQKAAYTCPQCGGILSLHDGECSECRKKSK</sequence>
<dbReference type="EMBL" id="JACONZ010000002">
    <property type="protein sequence ID" value="MBC5580951.1"/>
    <property type="molecule type" value="Genomic_DNA"/>
</dbReference>
<comment type="caution">
    <text evidence="1">The sequence shown here is derived from an EMBL/GenBank/DDBJ whole genome shotgun (WGS) entry which is preliminary data.</text>
</comment>
<dbReference type="Pfam" id="PF12675">
    <property type="entry name" value="DUF3795"/>
    <property type="match status" value="1"/>
</dbReference>
<gene>
    <name evidence="1" type="ORF">H8S23_05490</name>
</gene>